<organism evidence="10 11">
    <name type="scientific">Pseudodesulfovibrio profundus</name>
    <dbReference type="NCBI Taxonomy" id="57320"/>
    <lineage>
        <taxon>Bacteria</taxon>
        <taxon>Pseudomonadati</taxon>
        <taxon>Thermodesulfobacteriota</taxon>
        <taxon>Desulfovibrionia</taxon>
        <taxon>Desulfovibrionales</taxon>
        <taxon>Desulfovibrionaceae</taxon>
    </lineage>
</organism>
<keyword evidence="4 7" id="KW-1133">Transmembrane helix</keyword>
<dbReference type="InterPro" id="IPR025857">
    <property type="entry name" value="MacB_PCD"/>
</dbReference>
<keyword evidence="5 7" id="KW-0472">Membrane</keyword>
<evidence type="ECO:0008006" key="12">
    <source>
        <dbReference type="Google" id="ProtNLM"/>
    </source>
</evidence>
<evidence type="ECO:0000313" key="10">
    <source>
        <dbReference type="EMBL" id="SOB58860.1"/>
    </source>
</evidence>
<feature type="transmembrane region" description="Helical" evidence="7">
    <location>
        <begin position="285"/>
        <end position="309"/>
    </location>
</feature>
<dbReference type="InterPro" id="IPR050250">
    <property type="entry name" value="Macrolide_Exporter_MacB"/>
</dbReference>
<dbReference type="InterPro" id="IPR003838">
    <property type="entry name" value="ABC3_permease_C"/>
</dbReference>
<keyword evidence="11" id="KW-1185">Reference proteome</keyword>
<evidence type="ECO:0000256" key="5">
    <source>
        <dbReference type="ARBA" id="ARBA00023136"/>
    </source>
</evidence>
<feature type="transmembrane region" description="Helical" evidence="7">
    <location>
        <begin position="346"/>
        <end position="369"/>
    </location>
</feature>
<dbReference type="EMBL" id="LT907975">
    <property type="protein sequence ID" value="SOB58860.1"/>
    <property type="molecule type" value="Genomic_DNA"/>
</dbReference>
<dbReference type="GO" id="GO:0005886">
    <property type="term" value="C:plasma membrane"/>
    <property type="evidence" value="ECO:0007669"/>
    <property type="project" value="UniProtKB-SubCell"/>
</dbReference>
<dbReference type="RefSeq" id="WP_097011836.1">
    <property type="nucleotide sequence ID" value="NZ_LT907975.1"/>
</dbReference>
<comment type="subcellular location">
    <subcellularLocation>
        <location evidence="1">Cell membrane</location>
        <topology evidence="1">Multi-pass membrane protein</topology>
    </subcellularLocation>
</comment>
<comment type="similarity">
    <text evidence="6">Belongs to the ABC-4 integral membrane protein family.</text>
</comment>
<reference evidence="11" key="1">
    <citation type="submission" date="2017-09" db="EMBL/GenBank/DDBJ databases">
        <authorList>
            <person name="Regsiter A."/>
            <person name="William W."/>
        </authorList>
    </citation>
    <scope>NUCLEOTIDE SEQUENCE [LARGE SCALE GENOMIC DNA]</scope>
    <source>
        <strain evidence="11">500-1</strain>
    </source>
</reference>
<dbReference type="Proteomes" id="UP000219215">
    <property type="component" value="Chromosome DPRO"/>
</dbReference>
<gene>
    <name evidence="10" type="ORF">DPRO_1957</name>
</gene>
<evidence type="ECO:0000256" key="7">
    <source>
        <dbReference type="SAM" id="Phobius"/>
    </source>
</evidence>
<evidence type="ECO:0000256" key="3">
    <source>
        <dbReference type="ARBA" id="ARBA00022692"/>
    </source>
</evidence>
<evidence type="ECO:0000256" key="2">
    <source>
        <dbReference type="ARBA" id="ARBA00022475"/>
    </source>
</evidence>
<evidence type="ECO:0000313" key="11">
    <source>
        <dbReference type="Proteomes" id="UP000219215"/>
    </source>
</evidence>
<evidence type="ECO:0000259" key="8">
    <source>
        <dbReference type="Pfam" id="PF02687"/>
    </source>
</evidence>
<dbReference type="PANTHER" id="PTHR30572:SF4">
    <property type="entry name" value="ABC TRANSPORTER PERMEASE YTRF"/>
    <property type="match status" value="1"/>
</dbReference>
<name>A0A2C8F8W9_9BACT</name>
<keyword evidence="2" id="KW-1003">Cell membrane</keyword>
<dbReference type="GO" id="GO:0022857">
    <property type="term" value="F:transmembrane transporter activity"/>
    <property type="evidence" value="ECO:0007669"/>
    <property type="project" value="TreeGrafter"/>
</dbReference>
<dbReference type="Pfam" id="PF12704">
    <property type="entry name" value="MacB_PCD"/>
    <property type="match status" value="1"/>
</dbReference>
<feature type="transmembrane region" description="Helical" evidence="7">
    <location>
        <begin position="375"/>
        <end position="394"/>
    </location>
</feature>
<proteinExistence type="inferred from homology"/>
<evidence type="ECO:0000256" key="4">
    <source>
        <dbReference type="ARBA" id="ARBA00022989"/>
    </source>
</evidence>
<feature type="domain" description="MacB-like periplasmic core" evidence="9">
    <location>
        <begin position="22"/>
        <end position="246"/>
    </location>
</feature>
<dbReference type="Pfam" id="PF02687">
    <property type="entry name" value="FtsX"/>
    <property type="match status" value="1"/>
</dbReference>
<keyword evidence="3 7" id="KW-0812">Transmembrane</keyword>
<dbReference type="PANTHER" id="PTHR30572">
    <property type="entry name" value="MEMBRANE COMPONENT OF TRANSPORTER-RELATED"/>
    <property type="match status" value="1"/>
</dbReference>
<sequence length="407" mass="44595">MNMPLNLRIAISSLKAHKWRAILAMLGVFLGALAFTGVQHVSEIMVRQAEIETEKLGPNLYVVMAGKTRFRRSGSVRVTQDSQNFTLADADAIMKGVPSVLDGTPFVNATMQLRGNGTAVTAKIMATWPNFEEIRSFNADIGRFFNWQEVDERSKVCVLGRKIAERLFGDPQKAVGEIVYLFRASFRVIGVMESKGRDVSGEDQDEYMFMPVTTYMRRAANQDWINGVFLRLSKEASLEIVSESAKSIMRHRHNIRPGQDDDFSTLSPRDAVRLQRQALDLMSTLGGITSTISFGVGGMGILSIMILVVRSRRVEIGIRRAVGGKRRDIVPQFLFESGLMASIGGVLGVCVTVVLVVVGCKIAGLPIIIDPGSLLLTMVGSCVLGIAAGAYPAWQAANIEILDVLKR</sequence>
<protein>
    <recommendedName>
        <fullName evidence="12">ABC transporter permease</fullName>
    </recommendedName>
</protein>
<accession>A0A2C8F8W9</accession>
<dbReference type="AlphaFoldDB" id="A0A2C8F8W9"/>
<feature type="domain" description="ABC3 transporter permease C-terminal" evidence="8">
    <location>
        <begin position="288"/>
        <end position="401"/>
    </location>
</feature>
<evidence type="ECO:0000256" key="6">
    <source>
        <dbReference type="ARBA" id="ARBA00038076"/>
    </source>
</evidence>
<evidence type="ECO:0000259" key="9">
    <source>
        <dbReference type="Pfam" id="PF12704"/>
    </source>
</evidence>
<dbReference type="OrthoDB" id="9770099at2"/>
<dbReference type="KEGG" id="pprf:DPRO_1957"/>
<evidence type="ECO:0000256" key="1">
    <source>
        <dbReference type="ARBA" id="ARBA00004651"/>
    </source>
</evidence>